<organism evidence="2 3">
    <name type="scientific">Lolium multiflorum</name>
    <name type="common">Italian ryegrass</name>
    <name type="synonym">Lolium perenne subsp. multiflorum</name>
    <dbReference type="NCBI Taxonomy" id="4521"/>
    <lineage>
        <taxon>Eukaryota</taxon>
        <taxon>Viridiplantae</taxon>
        <taxon>Streptophyta</taxon>
        <taxon>Embryophyta</taxon>
        <taxon>Tracheophyta</taxon>
        <taxon>Spermatophyta</taxon>
        <taxon>Magnoliopsida</taxon>
        <taxon>Liliopsida</taxon>
        <taxon>Poales</taxon>
        <taxon>Poaceae</taxon>
        <taxon>BOP clade</taxon>
        <taxon>Pooideae</taxon>
        <taxon>Poodae</taxon>
        <taxon>Poeae</taxon>
        <taxon>Poeae Chloroplast Group 2 (Poeae type)</taxon>
        <taxon>Loliodinae</taxon>
        <taxon>Loliinae</taxon>
        <taxon>Lolium</taxon>
    </lineage>
</organism>
<dbReference type="EMBL" id="JAUUTY010000004">
    <property type="protein sequence ID" value="KAK1644770.1"/>
    <property type="molecule type" value="Genomic_DNA"/>
</dbReference>
<evidence type="ECO:0000256" key="1">
    <source>
        <dbReference type="SAM" id="MobiDB-lite"/>
    </source>
</evidence>
<dbReference type="AlphaFoldDB" id="A0AAD8S412"/>
<feature type="region of interest" description="Disordered" evidence="1">
    <location>
        <begin position="1"/>
        <end position="47"/>
    </location>
</feature>
<dbReference type="InterPro" id="IPR036259">
    <property type="entry name" value="MFS_trans_sf"/>
</dbReference>
<name>A0AAD8S412_LOLMU</name>
<evidence type="ECO:0000313" key="3">
    <source>
        <dbReference type="Proteomes" id="UP001231189"/>
    </source>
</evidence>
<comment type="caution">
    <text evidence="2">The sequence shown here is derived from an EMBL/GenBank/DDBJ whole genome shotgun (WGS) entry which is preliminary data.</text>
</comment>
<dbReference type="Proteomes" id="UP001231189">
    <property type="component" value="Unassembled WGS sequence"/>
</dbReference>
<gene>
    <name evidence="2" type="ORF">QYE76_062575</name>
</gene>
<dbReference type="Gene3D" id="1.20.1250.20">
    <property type="entry name" value="MFS general substrate transporter like domains"/>
    <property type="match status" value="1"/>
</dbReference>
<accession>A0AAD8S412</accession>
<dbReference type="PANTHER" id="PTHR11654">
    <property type="entry name" value="OLIGOPEPTIDE TRANSPORTER-RELATED"/>
    <property type="match status" value="1"/>
</dbReference>
<evidence type="ECO:0000313" key="2">
    <source>
        <dbReference type="EMBL" id="KAK1644770.1"/>
    </source>
</evidence>
<keyword evidence="3" id="KW-1185">Reference proteome</keyword>
<reference evidence="2" key="1">
    <citation type="submission" date="2023-07" db="EMBL/GenBank/DDBJ databases">
        <title>A chromosome-level genome assembly of Lolium multiflorum.</title>
        <authorList>
            <person name="Chen Y."/>
            <person name="Copetti D."/>
            <person name="Kolliker R."/>
            <person name="Studer B."/>
        </authorList>
    </citation>
    <scope>NUCLEOTIDE SEQUENCE</scope>
    <source>
        <strain evidence="2">02402/16</strain>
        <tissue evidence="2">Leaf</tissue>
    </source>
</reference>
<proteinExistence type="predicted"/>
<dbReference type="SUPFAM" id="SSF103473">
    <property type="entry name" value="MFS general substrate transporter"/>
    <property type="match status" value="1"/>
</dbReference>
<protein>
    <recommendedName>
        <fullName evidence="4">Nitrate transporter</fullName>
    </recommendedName>
</protein>
<sequence>MRSGGGGEREDEEAAHKLKSMDVNKLEKGGNGSSSSDEDSPHPPRPAVKYHGWRAMPFIIGNETFEKLGTLGTSANLLVYLTQVFHMQSVDAATLLNGLNGTSSLAPIVGAFLSDAYLGRYLALAIATIASLIHPVDTVALQIGGWDQNSTRMLGATGRNLGGSLATGTAALYLPRCPL</sequence>
<feature type="compositionally biased region" description="Basic and acidic residues" evidence="1">
    <location>
        <begin position="14"/>
        <end position="28"/>
    </location>
</feature>
<evidence type="ECO:0008006" key="4">
    <source>
        <dbReference type="Google" id="ProtNLM"/>
    </source>
</evidence>